<organism evidence="2 3">
    <name type="scientific">Cellulomonas pakistanensis</name>
    <dbReference type="NCBI Taxonomy" id="992287"/>
    <lineage>
        <taxon>Bacteria</taxon>
        <taxon>Bacillati</taxon>
        <taxon>Actinomycetota</taxon>
        <taxon>Actinomycetes</taxon>
        <taxon>Micrococcales</taxon>
        <taxon>Cellulomonadaceae</taxon>
        <taxon>Cellulomonas</taxon>
    </lineage>
</organism>
<keyword evidence="3" id="KW-1185">Reference proteome</keyword>
<feature type="compositionally biased region" description="Low complexity" evidence="1">
    <location>
        <begin position="10"/>
        <end position="24"/>
    </location>
</feature>
<evidence type="ECO:0000256" key="1">
    <source>
        <dbReference type="SAM" id="MobiDB-lite"/>
    </source>
</evidence>
<evidence type="ECO:0000313" key="3">
    <source>
        <dbReference type="Proteomes" id="UP000642125"/>
    </source>
</evidence>
<reference evidence="2" key="1">
    <citation type="submission" date="2021-01" db="EMBL/GenBank/DDBJ databases">
        <title>Whole genome shotgun sequence of Cellulomonas pakistanensis NBRC 110800.</title>
        <authorList>
            <person name="Komaki H."/>
            <person name="Tamura T."/>
        </authorList>
    </citation>
    <scope>NUCLEOTIDE SEQUENCE</scope>
    <source>
        <strain evidence="2">NBRC 110800</strain>
    </source>
</reference>
<evidence type="ECO:0000313" key="2">
    <source>
        <dbReference type="EMBL" id="GIG36859.1"/>
    </source>
</evidence>
<dbReference type="Proteomes" id="UP000642125">
    <property type="component" value="Unassembled WGS sequence"/>
</dbReference>
<gene>
    <name evidence="2" type="ORF">Cpa01nite_22400</name>
</gene>
<sequence length="196" mass="18905">MPTRPTTHDPAAAGAAAVPASSVAPAPTSRRALRGAAALGAVALLAACASADPGTSGDPTTEPATPTPAPTGTLELVAGSSVVGLPDGLDAPPVDAAAGAARTSDDTLLYVVTWGSSTCPQVADPEASADGDGVVRVTFAEPGDGPCTMDYVPATSVVALPDATAPDADLTVAVGEWGEVALPAGSVEPGWVLAEG</sequence>
<feature type="region of interest" description="Disordered" evidence="1">
    <location>
        <begin position="1"/>
        <end position="24"/>
    </location>
</feature>
<dbReference type="PROSITE" id="PS51318">
    <property type="entry name" value="TAT"/>
    <property type="match status" value="1"/>
</dbReference>
<dbReference type="EMBL" id="BONO01000016">
    <property type="protein sequence ID" value="GIG36859.1"/>
    <property type="molecule type" value="Genomic_DNA"/>
</dbReference>
<dbReference type="InterPro" id="IPR006311">
    <property type="entry name" value="TAT_signal"/>
</dbReference>
<accession>A0A919PDE3</accession>
<dbReference type="AlphaFoldDB" id="A0A919PDE3"/>
<protein>
    <submittedName>
        <fullName evidence="2">Uncharacterized protein</fullName>
    </submittedName>
</protein>
<dbReference type="RefSeq" id="WP_203668882.1">
    <property type="nucleotide sequence ID" value="NZ_BONO01000016.1"/>
</dbReference>
<name>A0A919PDE3_9CELL</name>
<comment type="caution">
    <text evidence="2">The sequence shown here is derived from an EMBL/GenBank/DDBJ whole genome shotgun (WGS) entry which is preliminary data.</text>
</comment>
<proteinExistence type="predicted"/>